<feature type="region of interest" description="Disordered" evidence="6">
    <location>
        <begin position="354"/>
        <end position="388"/>
    </location>
</feature>
<feature type="compositionally biased region" description="Polar residues" evidence="6">
    <location>
        <begin position="370"/>
        <end position="382"/>
    </location>
</feature>
<organism evidence="9 10">
    <name type="scientific">Fusarium albosuccineum</name>
    <dbReference type="NCBI Taxonomy" id="1237068"/>
    <lineage>
        <taxon>Eukaryota</taxon>
        <taxon>Fungi</taxon>
        <taxon>Dikarya</taxon>
        <taxon>Ascomycota</taxon>
        <taxon>Pezizomycotina</taxon>
        <taxon>Sordariomycetes</taxon>
        <taxon>Hypocreomycetidae</taxon>
        <taxon>Hypocreales</taxon>
        <taxon>Nectriaceae</taxon>
        <taxon>Fusarium</taxon>
        <taxon>Fusarium decemcellulare species complex</taxon>
    </lineage>
</organism>
<evidence type="ECO:0000256" key="5">
    <source>
        <dbReference type="ARBA" id="ARBA00038359"/>
    </source>
</evidence>
<dbReference type="GO" id="GO:0016020">
    <property type="term" value="C:membrane"/>
    <property type="evidence" value="ECO:0007669"/>
    <property type="project" value="UniProtKB-SubCell"/>
</dbReference>
<reference evidence="9 10" key="1">
    <citation type="submission" date="2020-01" db="EMBL/GenBank/DDBJ databases">
        <title>Identification and distribution of gene clusters putatively required for synthesis of sphingolipid metabolism inhibitors in phylogenetically diverse species of the filamentous fungus Fusarium.</title>
        <authorList>
            <person name="Kim H.-S."/>
            <person name="Busman M."/>
            <person name="Brown D.W."/>
            <person name="Divon H."/>
            <person name="Uhlig S."/>
            <person name="Proctor R.H."/>
        </authorList>
    </citation>
    <scope>NUCLEOTIDE SEQUENCE [LARGE SCALE GENOMIC DNA]</scope>
    <source>
        <strain evidence="9 10">NRRL 20459</strain>
    </source>
</reference>
<gene>
    <name evidence="9" type="ORF">FALBO_6752</name>
</gene>
<proteinExistence type="inferred from homology"/>
<dbReference type="PANTHER" id="PTHR33048">
    <property type="entry name" value="PTH11-LIKE INTEGRAL MEMBRANE PROTEIN (AFU_ORTHOLOGUE AFUA_5G11245)"/>
    <property type="match status" value="1"/>
</dbReference>
<comment type="caution">
    <text evidence="9">The sequence shown here is derived from an EMBL/GenBank/DDBJ whole genome shotgun (WGS) entry which is preliminary data.</text>
</comment>
<evidence type="ECO:0000256" key="6">
    <source>
        <dbReference type="SAM" id="MobiDB-lite"/>
    </source>
</evidence>
<evidence type="ECO:0000256" key="2">
    <source>
        <dbReference type="ARBA" id="ARBA00022692"/>
    </source>
</evidence>
<dbReference type="InterPro" id="IPR052337">
    <property type="entry name" value="SAT4-like"/>
</dbReference>
<feature type="transmembrane region" description="Helical" evidence="7">
    <location>
        <begin position="284"/>
        <end position="309"/>
    </location>
</feature>
<comment type="similarity">
    <text evidence="5">Belongs to the SAT4 family.</text>
</comment>
<dbReference type="Pfam" id="PF20684">
    <property type="entry name" value="Fung_rhodopsin"/>
    <property type="match status" value="1"/>
</dbReference>
<comment type="subcellular location">
    <subcellularLocation>
        <location evidence="1">Membrane</location>
        <topology evidence="1">Multi-pass membrane protein</topology>
    </subcellularLocation>
</comment>
<dbReference type="AlphaFoldDB" id="A0A8H4LF63"/>
<dbReference type="InterPro" id="IPR049326">
    <property type="entry name" value="Rhodopsin_dom_fungi"/>
</dbReference>
<feature type="transmembrane region" description="Helical" evidence="7">
    <location>
        <begin position="215"/>
        <end position="238"/>
    </location>
</feature>
<accession>A0A8H4LF63</accession>
<feature type="compositionally biased region" description="Basic and acidic residues" evidence="6">
    <location>
        <begin position="354"/>
        <end position="366"/>
    </location>
</feature>
<feature type="domain" description="Rhodopsin" evidence="8">
    <location>
        <begin position="50"/>
        <end position="314"/>
    </location>
</feature>
<keyword evidence="3 7" id="KW-1133">Transmembrane helix</keyword>
<protein>
    <submittedName>
        <fullName evidence="9">Integral membrane pth11</fullName>
    </submittedName>
</protein>
<keyword evidence="2 7" id="KW-0812">Transmembrane</keyword>
<evidence type="ECO:0000256" key="4">
    <source>
        <dbReference type="ARBA" id="ARBA00023136"/>
    </source>
</evidence>
<feature type="transmembrane region" description="Helical" evidence="7">
    <location>
        <begin position="250"/>
        <end position="272"/>
    </location>
</feature>
<keyword evidence="4 7" id="KW-0472">Membrane</keyword>
<evidence type="ECO:0000313" key="9">
    <source>
        <dbReference type="EMBL" id="KAF4466389.1"/>
    </source>
</evidence>
<evidence type="ECO:0000313" key="10">
    <source>
        <dbReference type="Proteomes" id="UP000554235"/>
    </source>
</evidence>
<evidence type="ECO:0000259" key="8">
    <source>
        <dbReference type="Pfam" id="PF20684"/>
    </source>
</evidence>
<evidence type="ECO:0000256" key="3">
    <source>
        <dbReference type="ARBA" id="ARBA00022989"/>
    </source>
</evidence>
<feature type="transmembrane region" description="Helical" evidence="7">
    <location>
        <begin position="32"/>
        <end position="51"/>
    </location>
</feature>
<dbReference type="OrthoDB" id="5283415at2759"/>
<dbReference type="Proteomes" id="UP000554235">
    <property type="component" value="Unassembled WGS sequence"/>
</dbReference>
<keyword evidence="10" id="KW-1185">Reference proteome</keyword>
<dbReference type="PANTHER" id="PTHR33048:SF47">
    <property type="entry name" value="INTEGRAL MEMBRANE PROTEIN-RELATED"/>
    <property type="match status" value="1"/>
</dbReference>
<evidence type="ECO:0000256" key="7">
    <source>
        <dbReference type="SAM" id="Phobius"/>
    </source>
</evidence>
<evidence type="ECO:0000256" key="1">
    <source>
        <dbReference type="ARBA" id="ARBA00004141"/>
    </source>
</evidence>
<feature type="transmembrane region" description="Helical" evidence="7">
    <location>
        <begin position="166"/>
        <end position="195"/>
    </location>
</feature>
<dbReference type="EMBL" id="JAADYS010000882">
    <property type="protein sequence ID" value="KAF4466389.1"/>
    <property type="molecule type" value="Genomic_DNA"/>
</dbReference>
<name>A0A8H4LF63_9HYPO</name>
<sequence length="412" mass="45863">MSDPKVAQAIADGKVPKEITAAYLNETKDAPAIAGIIFVAVLTSIIVLGRLSSRAFLIRRFGFDDALTLLSWRPPIPRPSVTSPKLTSPPKICYIPFVGLCIRLIHLGSGRHFEYIQYVLDMPTIEQTEILDFAAHIIYTTALLLCRISGLAFYHRLCSIHDRLRLAIKVVFGILIAGYLPQVLLLIFHCIPVTGLWPYPFQPGYDKYVCLQWGLVYSVNSSVSLFCDFLLFGIPIVMLRVLEMPRKRKIQLACILLPGTTVIAISITRLVFVIEGQWQPDMSWAYNPMLAIEVSEIGATLIALSVPGVKPIFDKFILRRDVSTGDSNGNYGKPSTGSRGTALRSLNFRPEHDILTSRDTSAEGRKAYRTKNQSTDNQSENSADGILVQVDFQIKEGSRGAQSDSETSWKRQ</sequence>